<sequence length="417" mass="45881">MFEMTEKLEHEQELSIVLAPEQAFYLSGGQVEGYIQYKSPGIRSVKGIEVKFWGRLKSTIVEKHPLATIYRTYRDRVWLFEESKDVFSGNETSLQPGTHAWSFTFTIPTSVEPRKVEAWDIGPVLERFPPQPLPPSSHLNARVKGVISGYYSIISYAIVAKLHFTDSALPTPEAQVLLTILPVASSPPAKTEHEHQLTHEIRGFDLLPPAQRPQKALTFQKPPTLRLRLTAAHPIYLVPTQPWRVHITLHVLPSRPHDGPVIPDALVPSFCLRSLHARLKCKTTVAITRTAEHSRTHASTAAEARLFNQGLIVPGEEKAVDMGALPYLPASTALSSLSRRYVLRLTALVESSTEEDGGQQREFELKGDVAVVVGALPAGKRAEAVEDMVRGGVAMAALDDVGGVLDVGLGIWGLVSI</sequence>
<accession>K2RZI7</accession>
<dbReference type="InParanoid" id="K2RZI7"/>
<dbReference type="HOGENOM" id="CLU_659005_0_0_1"/>
<dbReference type="EMBL" id="AHHD01000094">
    <property type="protein sequence ID" value="EKG20153.1"/>
    <property type="molecule type" value="Genomic_DNA"/>
</dbReference>
<evidence type="ECO:0000313" key="1">
    <source>
        <dbReference type="EMBL" id="EKG20153.1"/>
    </source>
</evidence>
<dbReference type="InterPro" id="IPR014752">
    <property type="entry name" value="Arrestin-like_C"/>
</dbReference>
<comment type="caution">
    <text evidence="1">The sequence shown here is derived from an EMBL/GenBank/DDBJ whole genome shotgun (WGS) entry which is preliminary data.</text>
</comment>
<reference evidence="1 2" key="1">
    <citation type="journal article" date="2012" name="BMC Genomics">
        <title>Tools to kill: Genome of one of the most destructive plant pathogenic fungi Macrophomina phaseolina.</title>
        <authorList>
            <person name="Islam M.S."/>
            <person name="Haque M.S."/>
            <person name="Islam M.M."/>
            <person name="Emdad E.M."/>
            <person name="Halim A."/>
            <person name="Hossen Q.M.M."/>
            <person name="Hossain M.Z."/>
            <person name="Ahmed B."/>
            <person name="Rahim S."/>
            <person name="Rahman M.S."/>
            <person name="Alam M.M."/>
            <person name="Hou S."/>
            <person name="Wan X."/>
            <person name="Saito J.A."/>
            <person name="Alam M."/>
        </authorList>
    </citation>
    <scope>NUCLEOTIDE SEQUENCE [LARGE SCALE GENOMIC DNA]</scope>
    <source>
        <strain evidence="1 2">MS6</strain>
    </source>
</reference>
<organism evidence="1 2">
    <name type="scientific">Macrophomina phaseolina (strain MS6)</name>
    <name type="common">Charcoal rot fungus</name>
    <dbReference type="NCBI Taxonomy" id="1126212"/>
    <lineage>
        <taxon>Eukaryota</taxon>
        <taxon>Fungi</taxon>
        <taxon>Dikarya</taxon>
        <taxon>Ascomycota</taxon>
        <taxon>Pezizomycotina</taxon>
        <taxon>Dothideomycetes</taxon>
        <taxon>Dothideomycetes incertae sedis</taxon>
        <taxon>Botryosphaeriales</taxon>
        <taxon>Botryosphaeriaceae</taxon>
        <taxon>Macrophomina</taxon>
    </lineage>
</organism>
<dbReference type="Proteomes" id="UP000007129">
    <property type="component" value="Unassembled WGS sequence"/>
</dbReference>
<name>K2RZI7_MACPH</name>
<dbReference type="Gene3D" id="2.60.40.640">
    <property type="match status" value="1"/>
</dbReference>
<dbReference type="OrthoDB" id="2333384at2759"/>
<gene>
    <name evidence="1" type="ORF">MPH_02510</name>
</gene>
<dbReference type="VEuPathDB" id="FungiDB:MPH_02510"/>
<protein>
    <recommendedName>
        <fullName evidence="3">Arrestin-like protein</fullName>
    </recommendedName>
</protein>
<proteinExistence type="predicted"/>
<evidence type="ECO:0008006" key="3">
    <source>
        <dbReference type="Google" id="ProtNLM"/>
    </source>
</evidence>
<dbReference type="AlphaFoldDB" id="K2RZI7"/>
<evidence type="ECO:0000313" key="2">
    <source>
        <dbReference type="Proteomes" id="UP000007129"/>
    </source>
</evidence>